<dbReference type="Pfam" id="PF04430">
    <property type="entry name" value="DUF498"/>
    <property type="match status" value="1"/>
</dbReference>
<protein>
    <submittedName>
        <fullName evidence="1">Xcc1710-like domain-containing protein</fullName>
    </submittedName>
</protein>
<proteinExistence type="predicted"/>
<dbReference type="PANTHER" id="PTHR21192">
    <property type="entry name" value="NUCLEAR PROTEIN E3-3"/>
    <property type="match status" value="1"/>
</dbReference>
<accession>A0A848F5M6</accession>
<dbReference type="EMBL" id="JABBFW010000006">
    <property type="protein sequence ID" value="NML15367.1"/>
    <property type="molecule type" value="Genomic_DNA"/>
</dbReference>
<evidence type="ECO:0000313" key="2">
    <source>
        <dbReference type="Proteomes" id="UP000574067"/>
    </source>
</evidence>
<keyword evidence="2" id="KW-1185">Reference proteome</keyword>
<gene>
    <name evidence="1" type="ORF">HHL10_10280</name>
</gene>
<dbReference type="SUPFAM" id="SSF64076">
    <property type="entry name" value="MTH938-like"/>
    <property type="match status" value="1"/>
</dbReference>
<evidence type="ECO:0000313" key="1">
    <source>
        <dbReference type="EMBL" id="NML15367.1"/>
    </source>
</evidence>
<comment type="caution">
    <text evidence="1">The sequence shown here is derived from an EMBL/GenBank/DDBJ whole genome shotgun (WGS) entry which is preliminary data.</text>
</comment>
<dbReference type="RefSeq" id="WP_169160282.1">
    <property type="nucleotide sequence ID" value="NZ_JABBFW010000006.1"/>
</dbReference>
<dbReference type="Gene3D" id="3.40.1230.10">
    <property type="entry name" value="MTH938-like"/>
    <property type="match status" value="1"/>
</dbReference>
<name>A0A848F5M6_9BURK</name>
<reference evidence="1 2" key="1">
    <citation type="submission" date="2020-04" db="EMBL/GenBank/DDBJ databases">
        <title>Azohydromonas sp. isolated from soil.</title>
        <authorList>
            <person name="Dahal R.H."/>
        </authorList>
    </citation>
    <scope>NUCLEOTIDE SEQUENCE [LARGE SCALE GENOMIC DNA]</scope>
    <source>
        <strain evidence="1 2">G-1-1-14</strain>
    </source>
</reference>
<dbReference type="CDD" id="cd05560">
    <property type="entry name" value="Xcc1710_like"/>
    <property type="match status" value="1"/>
</dbReference>
<dbReference type="InterPro" id="IPR036748">
    <property type="entry name" value="MTH938-like_sf"/>
</dbReference>
<dbReference type="InterPro" id="IPR007523">
    <property type="entry name" value="NDUFAF3/AAMDC"/>
</dbReference>
<sequence length="125" mass="14067">MKFQPDRLEGVNAISRHEPQRLWVNTTEWVESVLVPVRGDPLPWAVQRFEELAEEHFAQLLQLRPELVIFGSGPRLRFVRPALLRPLIQAGIGVETMDTAAACRTYNVLASEGRIVAAALLLERG</sequence>
<dbReference type="PANTHER" id="PTHR21192:SF2">
    <property type="entry name" value="NADH DEHYDROGENASE [UBIQUINONE] 1 ALPHA SUBCOMPLEX ASSEMBLY FACTOR 3"/>
    <property type="match status" value="1"/>
</dbReference>
<dbReference type="AlphaFoldDB" id="A0A848F5M6"/>
<dbReference type="Proteomes" id="UP000574067">
    <property type="component" value="Unassembled WGS sequence"/>
</dbReference>
<organism evidence="1 2">
    <name type="scientific">Azohydromonas caseinilytica</name>
    <dbReference type="NCBI Taxonomy" id="2728836"/>
    <lineage>
        <taxon>Bacteria</taxon>
        <taxon>Pseudomonadati</taxon>
        <taxon>Pseudomonadota</taxon>
        <taxon>Betaproteobacteria</taxon>
        <taxon>Burkholderiales</taxon>
        <taxon>Sphaerotilaceae</taxon>
        <taxon>Azohydromonas</taxon>
    </lineage>
</organism>